<evidence type="ECO:0000313" key="3">
    <source>
        <dbReference type="EMBL" id="MBM0108769.1"/>
    </source>
</evidence>
<name>A0ABS1X6D4_9GAMM</name>
<feature type="domain" description="Glycogen debranching enzyme bacterial and archaeal type N-terminal" evidence="2">
    <location>
        <begin position="23"/>
        <end position="240"/>
    </location>
</feature>
<accession>A0ABS1X6D4</accession>
<proteinExistence type="predicted"/>
<dbReference type="NCBIfam" id="TIGR01561">
    <property type="entry name" value="gde_arch"/>
    <property type="match status" value="1"/>
</dbReference>
<dbReference type="PANTHER" id="PTHR10569:SF2">
    <property type="entry name" value="GLYCOGEN DEBRANCHING ENZYME"/>
    <property type="match status" value="1"/>
</dbReference>
<keyword evidence="4" id="KW-1185">Reference proteome</keyword>
<dbReference type="RefSeq" id="WP_203170933.1">
    <property type="nucleotide sequence ID" value="NZ_JAEVLS010000009.1"/>
</dbReference>
<organism evidence="3 4">
    <name type="scientific">Steroidobacter gossypii</name>
    <dbReference type="NCBI Taxonomy" id="2805490"/>
    <lineage>
        <taxon>Bacteria</taxon>
        <taxon>Pseudomonadati</taxon>
        <taxon>Pseudomonadota</taxon>
        <taxon>Gammaproteobacteria</taxon>
        <taxon>Steroidobacterales</taxon>
        <taxon>Steroidobacteraceae</taxon>
        <taxon>Steroidobacter</taxon>
    </lineage>
</organism>
<feature type="domain" description="Glycogen debranching enzyme C-terminal" evidence="1">
    <location>
        <begin position="308"/>
        <end position="664"/>
    </location>
</feature>
<dbReference type="PANTHER" id="PTHR10569">
    <property type="entry name" value="GLYCOGEN DEBRANCHING ENZYME"/>
    <property type="match status" value="1"/>
</dbReference>
<gene>
    <name evidence="3" type="ORF">JM946_28895</name>
</gene>
<sequence length="677" mass="76891">MIHDRQIVLSWDRSSDPTFLRSREWLLTNGLGGYSSGTLAGIPARKYHGLFVPNLASPKGRHILISRCDECVTINGREMHLGGAEYEAEHFVGESHLFLREFRLDHRIAVWTFEHEGVVFEKSIAMVHNQNTVCVQYRLLKGEALDLQVRPYVSFRRHDESPLGEPGMFILEVRRGRHEVCHSDSDIVLRFLLRPGPTAFVTEELEESNFMYRIERDRGDPEFESAFSPGYLLARLRPDQPAVFVASTHAWEHLEFDATAVFDAERQRLKHLLSLAPAVQDDPVAAQLAMAADQFIVLPGSRLDESVLAQASGSELRSVYAGYHWFGDWGRDTMISLEGLTLATGRYREAGAILTTFSHYVKDGLLPNLFPEGERQALYHTVDATLWYFHAISRYVEKTADRALVRNLFPVLQSIIQQHLKGTHFNIRVDPTDGLISAAAEGYQLTWMDAKVDGWVVTPRRGKPVEIQALWHNALQLMAHWASELRQPHEQYQTLAAQVRDSFNQRYWNEQRGCLYDVIDGPDGDDDAIRPNQIFTLSLQHPVLYQRHWKQVVDVVRDKLLTAYGLRTLSADHPDYKSHYRGNLRARDAAYHQGTVWPWLIGHYVDAYLRVYPDPAGARGLLEAFPDHLHDAGVGSISEIFDAEEPFAPGGCVAQAWSVAEVLRAWLKTRPAASSSR</sequence>
<dbReference type="Proteomes" id="UP000661077">
    <property type="component" value="Unassembled WGS sequence"/>
</dbReference>
<dbReference type="InterPro" id="IPR012341">
    <property type="entry name" value="6hp_glycosidase-like_sf"/>
</dbReference>
<dbReference type="InterPro" id="IPR010401">
    <property type="entry name" value="AGL/Gdb1"/>
</dbReference>
<evidence type="ECO:0000313" key="4">
    <source>
        <dbReference type="Proteomes" id="UP000661077"/>
    </source>
</evidence>
<dbReference type="InterPro" id="IPR024742">
    <property type="entry name" value="Glycogen_debranch_N"/>
</dbReference>
<reference evidence="3 4" key="1">
    <citation type="journal article" date="2021" name="Int. J. Syst. Evol. Microbiol.">
        <title>Steroidobacter gossypii sp. nov., isolated from soil of cotton cropping field.</title>
        <authorList>
            <person name="Huang R."/>
            <person name="Yang S."/>
            <person name="Zhen C."/>
            <person name="Liu W."/>
        </authorList>
    </citation>
    <scope>NUCLEOTIDE SEQUENCE [LARGE SCALE GENOMIC DNA]</scope>
    <source>
        <strain evidence="3 4">S1-65</strain>
    </source>
</reference>
<evidence type="ECO:0000259" key="2">
    <source>
        <dbReference type="Pfam" id="PF12439"/>
    </source>
</evidence>
<dbReference type="InterPro" id="IPR008928">
    <property type="entry name" value="6-hairpin_glycosidase_sf"/>
</dbReference>
<dbReference type="EMBL" id="JAEVLS010000009">
    <property type="protein sequence ID" value="MBM0108769.1"/>
    <property type="molecule type" value="Genomic_DNA"/>
</dbReference>
<dbReference type="Pfam" id="PF06202">
    <property type="entry name" value="GDE_C"/>
    <property type="match status" value="1"/>
</dbReference>
<dbReference type="InterPro" id="IPR032790">
    <property type="entry name" value="GDE_C"/>
</dbReference>
<protein>
    <submittedName>
        <fullName evidence="3">Glycogen debranching enzyme family protein</fullName>
    </submittedName>
</protein>
<dbReference type="Pfam" id="PF12439">
    <property type="entry name" value="GDE_N"/>
    <property type="match status" value="1"/>
</dbReference>
<dbReference type="InterPro" id="IPR006451">
    <property type="entry name" value="Glycogen_debranch_arc"/>
</dbReference>
<comment type="caution">
    <text evidence="3">The sequence shown here is derived from an EMBL/GenBank/DDBJ whole genome shotgun (WGS) entry which is preliminary data.</text>
</comment>
<dbReference type="SUPFAM" id="SSF48208">
    <property type="entry name" value="Six-hairpin glycosidases"/>
    <property type="match status" value="1"/>
</dbReference>
<dbReference type="Gene3D" id="1.50.10.10">
    <property type="match status" value="1"/>
</dbReference>
<evidence type="ECO:0000259" key="1">
    <source>
        <dbReference type="Pfam" id="PF06202"/>
    </source>
</evidence>